<evidence type="ECO:0008006" key="3">
    <source>
        <dbReference type="Google" id="ProtNLM"/>
    </source>
</evidence>
<sequence>MKIKEEINRITSQYFCDEIDYEKLNTMSLELKNILKEICDREINNEEGRLDIQLENGKALGTFWAAACIDDIIRTRQFIRGINQAITEKINENTPLHILYAGTGPFATLILPFIFRYTKQEIKYTLLEINPLSFKILNNVISKFGLEGYNIKLLNEDATKYQIEHDSPDIIISETMQNALAKEQQVPIFYNLMSQVKPNTIFIPEKIEIFIGLRRAGIPSEQLQTKHYQIENKVFEVSKETLDLSKHIDEQTTEVLKFPKIQTILEKERIKAFNDVVFITKIQVYKEEKIGINESGLTTPITILDISKNQEESVMVETQYTIGDEPQLKFKIASPNITGIQIPTS</sequence>
<proteinExistence type="predicted"/>
<protein>
    <recommendedName>
        <fullName evidence="3">PRMT5 arginine-N-methyltransferase domain-containing protein</fullName>
    </recommendedName>
</protein>
<dbReference type="EMBL" id="JAKGTH010000008">
    <property type="protein sequence ID" value="MCF4101877.1"/>
    <property type="molecule type" value="Genomic_DNA"/>
</dbReference>
<dbReference type="InterPro" id="IPR029063">
    <property type="entry name" value="SAM-dependent_MTases_sf"/>
</dbReference>
<gene>
    <name evidence="1" type="ORF">L1I30_09380</name>
</gene>
<dbReference type="RefSeq" id="WP_236134020.1">
    <property type="nucleotide sequence ID" value="NZ_JAKGTH010000008.1"/>
</dbReference>
<name>A0ABS9EG64_9FLAO</name>
<dbReference type="Gene3D" id="3.40.50.150">
    <property type="entry name" value="Vaccinia Virus protein VP39"/>
    <property type="match status" value="1"/>
</dbReference>
<organism evidence="1 2">
    <name type="scientific">Gillisia lutea</name>
    <dbReference type="NCBI Taxonomy" id="2909668"/>
    <lineage>
        <taxon>Bacteria</taxon>
        <taxon>Pseudomonadati</taxon>
        <taxon>Bacteroidota</taxon>
        <taxon>Flavobacteriia</taxon>
        <taxon>Flavobacteriales</taxon>
        <taxon>Flavobacteriaceae</taxon>
        <taxon>Gillisia</taxon>
    </lineage>
</organism>
<dbReference type="Proteomes" id="UP001179363">
    <property type="component" value="Unassembled WGS sequence"/>
</dbReference>
<keyword evidence="2" id="KW-1185">Reference proteome</keyword>
<evidence type="ECO:0000313" key="1">
    <source>
        <dbReference type="EMBL" id="MCF4101877.1"/>
    </source>
</evidence>
<accession>A0ABS9EG64</accession>
<reference evidence="1" key="1">
    <citation type="submission" date="2022-01" db="EMBL/GenBank/DDBJ databases">
        <title>Gillisia lutea sp. nov., isolated from marine plastic residues from the Malvarosa beach (Valencia, Spain).</title>
        <authorList>
            <person name="Vidal-Verdu A."/>
            <person name="Molina-Menor E."/>
            <person name="Satari L."/>
            <person name="Pascual J."/>
            <person name="Pereto J."/>
            <person name="Porcar M."/>
        </authorList>
    </citation>
    <scope>NUCLEOTIDE SEQUENCE</scope>
    <source>
        <strain evidence="1">M10.2A</strain>
    </source>
</reference>
<dbReference type="SUPFAM" id="SSF53335">
    <property type="entry name" value="S-adenosyl-L-methionine-dependent methyltransferases"/>
    <property type="match status" value="1"/>
</dbReference>
<evidence type="ECO:0000313" key="2">
    <source>
        <dbReference type="Proteomes" id="UP001179363"/>
    </source>
</evidence>
<comment type="caution">
    <text evidence="1">The sequence shown here is derived from an EMBL/GenBank/DDBJ whole genome shotgun (WGS) entry which is preliminary data.</text>
</comment>